<reference evidence="1" key="1">
    <citation type="submission" date="2022-10" db="EMBL/GenBank/DDBJ databases">
        <title>Complete Genome of Trichothecium roseum strain YXFP-22015, a Plant Pathogen Isolated from Citrus.</title>
        <authorList>
            <person name="Wang Y."/>
            <person name="Zhu L."/>
        </authorList>
    </citation>
    <scope>NUCLEOTIDE SEQUENCE</scope>
    <source>
        <strain evidence="1">YXFP-22015</strain>
    </source>
</reference>
<accession>A0ACC0V0H3</accession>
<gene>
    <name evidence="1" type="ORF">N3K66_004181</name>
</gene>
<evidence type="ECO:0000313" key="2">
    <source>
        <dbReference type="Proteomes" id="UP001163324"/>
    </source>
</evidence>
<sequence>MWSIGASALLLALAPFSSHVAAQSATPVAYTDPDTGIIFDTWAGRGMTFGLSLPADALTTDADEFIGILQCTGASEGEGWCGLSMGGSMNNNLLIFAYPHDGEVLTAFMWSTGYEHPVPYTGEAELTQISSSIDADGFELIYRCVGCLAWSQGGSSGSLKTSSGGGVMGWAVNAESPGSPACPQDVELTQHDDQSIFGATLTENAANEEYDDWAALATNVVPGECDGTPPPETTTTSIPAPTGVPVPTGTVYDYVVIGGGAGGIPTADRLSEDGSKVLLIEKGPPSTGQWGGQKKPEWLEGTDLTRFDVPGLCNQIWADSAGIACRDTDQMAGCLLGGGTAINAGLWWKPSDADWDYNFPEGWKSGDMHAAVDRVWNRIPGTTRPSQDGELYLSQGYEIVSGGLAAAGWNQVDVYADPNSKRKAYTETPYMFEGGERGGPLATYLASASARDNFDMWTNTQATRLVREGGHATAVEVEPYAGEGYVGTVQLTPGTGRVVVSSGTFGSAKFLLRSGIGPQDQLEVVAESTDGPTMVAQEDWILLPVGHNLEDHTNTDTVVSHPDVVFYDFYEAYDDPIVADRDAYLNGRTGILAQAAPNIGPVFFDEIDGADGVTRSLQWTSRVEASLGHNDTHAITMSQYLGRGAKSRGRMTINTGLSTVVSDVPYLKNEDDVEAVISGIENLREALSGVEGLTWLSPPADMSARDYVNDYLISTSTRRANHWIGSNKMGPNDGRQENGDAVVDLNTKVWGTDNVFVVDASIFPGMVTTNPSAYIVSVAEHAAEKILNLGASMAGKLHSQCGGQTWNGAHHCAEGLTCTRKDAFYSQCL</sequence>
<comment type="caution">
    <text evidence="1">The sequence shown here is derived from an EMBL/GenBank/DDBJ whole genome shotgun (WGS) entry which is preliminary data.</text>
</comment>
<name>A0ACC0V0H3_9HYPO</name>
<proteinExistence type="predicted"/>
<dbReference type="Proteomes" id="UP001163324">
    <property type="component" value="Chromosome 4"/>
</dbReference>
<organism evidence="1 2">
    <name type="scientific">Trichothecium roseum</name>
    <dbReference type="NCBI Taxonomy" id="47278"/>
    <lineage>
        <taxon>Eukaryota</taxon>
        <taxon>Fungi</taxon>
        <taxon>Dikarya</taxon>
        <taxon>Ascomycota</taxon>
        <taxon>Pezizomycotina</taxon>
        <taxon>Sordariomycetes</taxon>
        <taxon>Hypocreomycetidae</taxon>
        <taxon>Hypocreales</taxon>
        <taxon>Hypocreales incertae sedis</taxon>
        <taxon>Trichothecium</taxon>
    </lineage>
</organism>
<dbReference type="EMBL" id="CM047943">
    <property type="protein sequence ID" value="KAI9899919.1"/>
    <property type="molecule type" value="Genomic_DNA"/>
</dbReference>
<evidence type="ECO:0000313" key="1">
    <source>
        <dbReference type="EMBL" id="KAI9899919.1"/>
    </source>
</evidence>
<keyword evidence="2" id="KW-1185">Reference proteome</keyword>
<protein>
    <submittedName>
        <fullName evidence="1">Uncharacterized protein</fullName>
    </submittedName>
</protein>